<sequence>MTSRSLKFVVVLGLMATLFIGGKPSGTEAASNSLIIPTSGTVTSEYGTRWGTFHHGIDYGNVRGTQVVASADGIVTRASGGCYEGNASCNGSFGNVIYIKHVLSSGEIYTTVYAHLNSINVSVDQTVSQGQVIGNLGNTGDSTGPHLHFEVHQGNFSRSPSHSINPRNVLNGEYVQASYQNPYSGIGEATSKYPDGYGINIYNVPNGTYVGVITKKIPYIVNLEYDGWLNIGNNQWVKEENMNYKRYTASSKYSSGLGVNVYSGPNGEYVGRIYGPTAYRVYYYSDGWVDLGNSHWVKAEHLIIK</sequence>
<evidence type="ECO:0000313" key="3">
    <source>
        <dbReference type="Proteomes" id="UP000602076"/>
    </source>
</evidence>
<dbReference type="InterPro" id="IPR016047">
    <property type="entry name" value="M23ase_b-sheet_dom"/>
</dbReference>
<dbReference type="PANTHER" id="PTHR21666">
    <property type="entry name" value="PEPTIDASE-RELATED"/>
    <property type="match status" value="1"/>
</dbReference>
<dbReference type="AlphaFoldDB" id="A0A927CUE0"/>
<dbReference type="InterPro" id="IPR050570">
    <property type="entry name" value="Cell_wall_metabolism_enzyme"/>
</dbReference>
<accession>A0A927CUE0</accession>
<dbReference type="InterPro" id="IPR011055">
    <property type="entry name" value="Dup_hybrid_motif"/>
</dbReference>
<proteinExistence type="predicted"/>
<comment type="caution">
    <text evidence="2">The sequence shown here is derived from an EMBL/GenBank/DDBJ whole genome shotgun (WGS) entry which is preliminary data.</text>
</comment>
<name>A0A927CUE0_9BACI</name>
<dbReference type="Pfam" id="PF01551">
    <property type="entry name" value="Peptidase_M23"/>
    <property type="match status" value="1"/>
</dbReference>
<keyword evidence="3" id="KW-1185">Reference proteome</keyword>
<dbReference type="Gene3D" id="2.70.70.10">
    <property type="entry name" value="Glucose Permease (Domain IIA)"/>
    <property type="match status" value="1"/>
</dbReference>
<dbReference type="Proteomes" id="UP000602076">
    <property type="component" value="Unassembled WGS sequence"/>
</dbReference>
<dbReference type="CDD" id="cd12797">
    <property type="entry name" value="M23_peptidase"/>
    <property type="match status" value="1"/>
</dbReference>
<dbReference type="PANTHER" id="PTHR21666:SF270">
    <property type="entry name" value="MUREIN HYDROLASE ACTIVATOR ENVC"/>
    <property type="match status" value="1"/>
</dbReference>
<protein>
    <submittedName>
        <fullName evidence="2">M23 family metallopeptidase</fullName>
    </submittedName>
</protein>
<dbReference type="SUPFAM" id="SSF51261">
    <property type="entry name" value="Duplicated hybrid motif"/>
    <property type="match status" value="1"/>
</dbReference>
<evidence type="ECO:0000259" key="1">
    <source>
        <dbReference type="Pfam" id="PF01551"/>
    </source>
</evidence>
<dbReference type="EMBL" id="JACXSI010000005">
    <property type="protein sequence ID" value="MBD3107374.1"/>
    <property type="molecule type" value="Genomic_DNA"/>
</dbReference>
<gene>
    <name evidence="2" type="ORF">IEO70_03265</name>
</gene>
<organism evidence="2 3">
    <name type="scientific">Peribacillus faecalis</name>
    <dbReference type="NCBI Taxonomy" id="2772559"/>
    <lineage>
        <taxon>Bacteria</taxon>
        <taxon>Bacillati</taxon>
        <taxon>Bacillota</taxon>
        <taxon>Bacilli</taxon>
        <taxon>Bacillales</taxon>
        <taxon>Bacillaceae</taxon>
        <taxon>Peribacillus</taxon>
    </lineage>
</organism>
<reference evidence="2" key="1">
    <citation type="submission" date="2020-09" db="EMBL/GenBank/DDBJ databases">
        <title>Bacillus faecalis sp. nov., a moderately halophilic bacterium isolated from cow faeces.</title>
        <authorList>
            <person name="Jiang L."/>
            <person name="Lee J."/>
        </authorList>
    </citation>
    <scope>NUCLEOTIDE SEQUENCE</scope>
    <source>
        <strain evidence="2">AGMB 02131</strain>
    </source>
</reference>
<evidence type="ECO:0000313" key="2">
    <source>
        <dbReference type="EMBL" id="MBD3107374.1"/>
    </source>
</evidence>
<dbReference type="GO" id="GO:0004222">
    <property type="term" value="F:metalloendopeptidase activity"/>
    <property type="evidence" value="ECO:0007669"/>
    <property type="project" value="TreeGrafter"/>
</dbReference>
<feature type="domain" description="M23ase beta-sheet core" evidence="1">
    <location>
        <begin position="53"/>
        <end position="155"/>
    </location>
</feature>